<dbReference type="AlphaFoldDB" id="A0A8B9PFS9"/>
<sequence>MYASNSISTHEKPACRNRAHRAPRTHRQQHRRSQQPLARVPTALGPTAFAVGRWRWHSSPIWTCWRAAGKRGCTATARGGDGEVTLQRRWPRLHRLTLLSSLNEETFYGLDCPCLQKVAPGTWERPQPESGASPGRGTKAGLSHRISVSLQKPRLSSDLQPSGQSPAEVGVQVTLAEGHPVKTFRQAAILVVAVTKLLKRPSHHDFADSDLGSFLDAVFGRVCGVGEVTGGRCVLGGGVLSPLGTLAPLLTVCRPAEPVAFQRFDSSYAGAPVYRYIRSQSFDIHDIDHKCFTLESPTQLVALHLQGPSANRKGEETPVLSRSLLCLPPRQQPAHPVSLLRSEAQHCSVPAQELEGQRRGHADTRGAGHQGVQALHVLRDERRRAHAAAGGEWAWRQHPASRPPTPCPRALPASLVPQPGGETRPLPLISASSRCRRPTSAGTLTASS</sequence>
<organism evidence="2 3">
    <name type="scientific">Apteryx owenii</name>
    <name type="common">Little spotted kiwi</name>
    <dbReference type="NCBI Taxonomy" id="8824"/>
    <lineage>
        <taxon>Eukaryota</taxon>
        <taxon>Metazoa</taxon>
        <taxon>Chordata</taxon>
        <taxon>Craniata</taxon>
        <taxon>Vertebrata</taxon>
        <taxon>Euteleostomi</taxon>
        <taxon>Archelosauria</taxon>
        <taxon>Archosauria</taxon>
        <taxon>Dinosauria</taxon>
        <taxon>Saurischia</taxon>
        <taxon>Theropoda</taxon>
        <taxon>Coelurosauria</taxon>
        <taxon>Aves</taxon>
        <taxon>Palaeognathae</taxon>
        <taxon>Apterygiformes</taxon>
        <taxon>Apterygidae</taxon>
        <taxon>Apteryx</taxon>
    </lineage>
</organism>
<evidence type="ECO:0000256" key="1">
    <source>
        <dbReference type="SAM" id="MobiDB-lite"/>
    </source>
</evidence>
<dbReference type="Ensembl" id="ENSAOWT00000011518.1">
    <property type="protein sequence ID" value="ENSAOWP00000010142.1"/>
    <property type="gene ID" value="ENSAOWG00000006977.1"/>
</dbReference>
<feature type="region of interest" description="Disordered" evidence="1">
    <location>
        <begin position="351"/>
        <end position="370"/>
    </location>
</feature>
<evidence type="ECO:0000313" key="2">
    <source>
        <dbReference type="Ensembl" id="ENSAOWP00000010142.1"/>
    </source>
</evidence>
<feature type="compositionally biased region" description="Basic and acidic residues" evidence="1">
    <location>
        <begin position="355"/>
        <end position="366"/>
    </location>
</feature>
<evidence type="ECO:0000313" key="3">
    <source>
        <dbReference type="Proteomes" id="UP000694424"/>
    </source>
</evidence>
<keyword evidence="3" id="KW-1185">Reference proteome</keyword>
<reference evidence="2" key="1">
    <citation type="submission" date="2025-08" db="UniProtKB">
        <authorList>
            <consortium name="Ensembl"/>
        </authorList>
    </citation>
    <scope>IDENTIFICATION</scope>
</reference>
<protein>
    <submittedName>
        <fullName evidence="2">Uncharacterized protein</fullName>
    </submittedName>
</protein>
<feature type="region of interest" description="Disordered" evidence="1">
    <location>
        <begin position="123"/>
        <end position="143"/>
    </location>
</feature>
<feature type="compositionally biased region" description="Basic residues" evidence="1">
    <location>
        <begin position="15"/>
        <end position="33"/>
    </location>
</feature>
<reference evidence="2" key="2">
    <citation type="submission" date="2025-09" db="UniProtKB">
        <authorList>
            <consortium name="Ensembl"/>
        </authorList>
    </citation>
    <scope>IDENTIFICATION</scope>
</reference>
<feature type="region of interest" description="Disordered" evidence="1">
    <location>
        <begin position="389"/>
        <end position="448"/>
    </location>
</feature>
<accession>A0A8B9PFS9</accession>
<feature type="region of interest" description="Disordered" evidence="1">
    <location>
        <begin position="1"/>
        <end position="41"/>
    </location>
</feature>
<proteinExistence type="predicted"/>
<dbReference type="Proteomes" id="UP000694424">
    <property type="component" value="Unplaced"/>
</dbReference>
<dbReference type="Gene3D" id="2.80.10.50">
    <property type="match status" value="1"/>
</dbReference>
<name>A0A8B9PFS9_APTOW</name>